<proteinExistence type="predicted"/>
<name>A0ABX8AJR7_9BRAD</name>
<sequence>MDLLPIVLVYRSRLHRGRSNRLPESPRHDACRQAEPGPSILKLLVASLGLTGSVLAVVWFFFFRT</sequence>
<reference evidence="2 3" key="1">
    <citation type="submission" date="2019-02" db="EMBL/GenBank/DDBJ databases">
        <title>Emended description of the genus Rhodopseudomonas and description of Rhodopseudomonas albus sp. nov., a non-phototrophic, heavy-metal-tolerant bacterium isolated from garden soil.</title>
        <authorList>
            <person name="Bao Z."/>
            <person name="Cao W.W."/>
            <person name="Sato Y."/>
            <person name="Nishizawa T."/>
            <person name="Zhao J."/>
            <person name="Guo Y."/>
            <person name="Ohta H."/>
        </authorList>
    </citation>
    <scope>NUCLEOTIDE SEQUENCE [LARGE SCALE GENOMIC DNA]</scope>
    <source>
        <strain evidence="2 3">SK50-23</strain>
    </source>
</reference>
<accession>A0ABX8AJR7</accession>
<keyword evidence="1" id="KW-0472">Membrane</keyword>
<organism evidence="2 3">
    <name type="scientific">Tardiphaga alba</name>
    <dbReference type="NCBI Taxonomy" id="340268"/>
    <lineage>
        <taxon>Bacteria</taxon>
        <taxon>Pseudomonadati</taxon>
        <taxon>Pseudomonadota</taxon>
        <taxon>Alphaproteobacteria</taxon>
        <taxon>Hyphomicrobiales</taxon>
        <taxon>Nitrobacteraceae</taxon>
        <taxon>Tardiphaga</taxon>
    </lineage>
</organism>
<protein>
    <submittedName>
        <fullName evidence="2">Uncharacterized protein</fullName>
    </submittedName>
</protein>
<dbReference type="RefSeq" id="WP_408056492.1">
    <property type="nucleotide sequence ID" value="NZ_CP036498.1"/>
</dbReference>
<gene>
    <name evidence="2" type="ORF">RPMA_27105</name>
</gene>
<evidence type="ECO:0000256" key="1">
    <source>
        <dbReference type="SAM" id="Phobius"/>
    </source>
</evidence>
<dbReference type="Proteomes" id="UP000682843">
    <property type="component" value="Chromosome"/>
</dbReference>
<evidence type="ECO:0000313" key="2">
    <source>
        <dbReference type="EMBL" id="QUS42080.1"/>
    </source>
</evidence>
<keyword evidence="3" id="KW-1185">Reference proteome</keyword>
<evidence type="ECO:0000313" key="3">
    <source>
        <dbReference type="Proteomes" id="UP000682843"/>
    </source>
</evidence>
<keyword evidence="1" id="KW-0812">Transmembrane</keyword>
<keyword evidence="1" id="KW-1133">Transmembrane helix</keyword>
<feature type="transmembrane region" description="Helical" evidence="1">
    <location>
        <begin position="43"/>
        <end position="63"/>
    </location>
</feature>
<dbReference type="EMBL" id="CP036498">
    <property type="protein sequence ID" value="QUS42080.1"/>
    <property type="molecule type" value="Genomic_DNA"/>
</dbReference>